<evidence type="ECO:0000256" key="6">
    <source>
        <dbReference type="ARBA" id="ARBA00023295"/>
    </source>
</evidence>
<comment type="subcellular location">
    <subcellularLocation>
        <location evidence="9">Cytoplasm</location>
    </subcellularLocation>
</comment>
<evidence type="ECO:0000256" key="9">
    <source>
        <dbReference type="RuleBase" id="RU365015"/>
    </source>
</evidence>
<name>A0A9D1SS59_9CLOT</name>
<feature type="domain" description="Glycosyl hydrolase family 32 N-terminal" evidence="10">
    <location>
        <begin position="24"/>
        <end position="336"/>
    </location>
</feature>
<comment type="function">
    <text evidence="9">Enables the bacterium to metabolize sucrose as a sole carbon source.</text>
</comment>
<dbReference type="GO" id="GO:0005975">
    <property type="term" value="P:carbohydrate metabolic process"/>
    <property type="evidence" value="ECO:0007669"/>
    <property type="project" value="InterPro"/>
</dbReference>
<dbReference type="SMART" id="SM00640">
    <property type="entry name" value="Glyco_32"/>
    <property type="match status" value="1"/>
</dbReference>
<dbReference type="SUPFAM" id="SSF49899">
    <property type="entry name" value="Concanavalin A-like lectins/glucanases"/>
    <property type="match status" value="1"/>
</dbReference>
<evidence type="ECO:0000256" key="3">
    <source>
        <dbReference type="ARBA" id="ARBA00012758"/>
    </source>
</evidence>
<evidence type="ECO:0000256" key="4">
    <source>
        <dbReference type="ARBA" id="ARBA00019623"/>
    </source>
</evidence>
<evidence type="ECO:0000256" key="1">
    <source>
        <dbReference type="ARBA" id="ARBA00004914"/>
    </source>
</evidence>
<sequence length="491" mass="55881">MFLAMQISAVALEITKSAYYPSFHFAAPANWINDPNGLVFFKGEYHLFYQHNPQKPEWGPMHWGHAVSPDMINWRHLPVALAPSKPYDKDGVWSGSAIVEDDLLYLLYTGNAQIKNNDKTEVHQTQNLAMSKDGINFGKSANNPVIKMAPHYSNYVFSSENFRDPFVWKQDDSYFALVGTQYEKTKDGAVLLFKSKDLRNWVFINITAIGSKGEMGYMWECPNFVHIGGEDVLMISPQGIKPHGKMFLNKYQSGWFVGKLDYDTGKFKQKGPFGLFDHGFDFYAPQVMKTPDGRSVIIGWLDMWDTKMPEKADQWAGMMSIPRELKVVNGKVITTPVTELKSMRYDKVSYTNQALNGEKAFNNIRGDVYELETEIDMTKAQSLCIKLRFSPSQETVLSYDKNSKILKLNRDKSGQALTGEREVTLPLTDNLLKLRIFSDKSSLEVFANDGQAVMSSRIYPDKNATGIKFISQGEAKINYLNFYKLKSIHEK</sequence>
<dbReference type="PANTHER" id="PTHR43101:SF1">
    <property type="entry name" value="BETA-FRUCTOSIDASE"/>
    <property type="match status" value="1"/>
</dbReference>
<evidence type="ECO:0000313" key="12">
    <source>
        <dbReference type="EMBL" id="HIU93159.1"/>
    </source>
</evidence>
<dbReference type="InterPro" id="IPR013189">
    <property type="entry name" value="Glyco_hydro_32_C"/>
</dbReference>
<comment type="caution">
    <text evidence="12">The sequence shown here is derived from an EMBL/GenBank/DDBJ whole genome shotgun (WGS) entry which is preliminary data.</text>
</comment>
<comment type="similarity">
    <text evidence="2 8">Belongs to the glycosyl hydrolase 32 family.</text>
</comment>
<dbReference type="InterPro" id="IPR013320">
    <property type="entry name" value="ConA-like_dom_sf"/>
</dbReference>
<keyword evidence="9" id="KW-0119">Carbohydrate metabolism</keyword>
<comment type="pathway">
    <text evidence="1 9">Glycan biosynthesis; sucrose metabolism.</text>
</comment>
<reference evidence="12" key="1">
    <citation type="submission" date="2020-10" db="EMBL/GenBank/DDBJ databases">
        <authorList>
            <person name="Gilroy R."/>
        </authorList>
    </citation>
    <scope>NUCLEOTIDE SEQUENCE</scope>
    <source>
        <strain evidence="12">CHK154-7741</strain>
    </source>
</reference>
<dbReference type="EMBL" id="DVOD01000060">
    <property type="protein sequence ID" value="HIU93159.1"/>
    <property type="molecule type" value="Genomic_DNA"/>
</dbReference>
<dbReference type="InterPro" id="IPR001362">
    <property type="entry name" value="Glyco_hydro_32"/>
</dbReference>
<gene>
    <name evidence="12" type="ORF">IAD26_08520</name>
</gene>
<dbReference type="NCBIfam" id="TIGR01322">
    <property type="entry name" value="scrB_fam"/>
    <property type="match status" value="1"/>
</dbReference>
<keyword evidence="9" id="KW-0963">Cytoplasm</keyword>
<evidence type="ECO:0000259" key="11">
    <source>
        <dbReference type="Pfam" id="PF08244"/>
    </source>
</evidence>
<accession>A0A9D1SS59</accession>
<proteinExistence type="inferred from homology"/>
<dbReference type="InterPro" id="IPR051214">
    <property type="entry name" value="GH32_Enzymes"/>
</dbReference>
<dbReference type="PANTHER" id="PTHR43101">
    <property type="entry name" value="BETA-FRUCTOSIDASE"/>
    <property type="match status" value="1"/>
</dbReference>
<feature type="domain" description="Glycosyl hydrolase family 32 C-terminal" evidence="11">
    <location>
        <begin position="339"/>
        <end position="482"/>
    </location>
</feature>
<keyword evidence="5 8" id="KW-0378">Hydrolase</keyword>
<evidence type="ECO:0000256" key="2">
    <source>
        <dbReference type="ARBA" id="ARBA00009902"/>
    </source>
</evidence>
<evidence type="ECO:0000313" key="13">
    <source>
        <dbReference type="Proteomes" id="UP000886748"/>
    </source>
</evidence>
<dbReference type="Pfam" id="PF00251">
    <property type="entry name" value="Glyco_hydro_32N"/>
    <property type="match status" value="1"/>
</dbReference>
<dbReference type="GO" id="GO:0005737">
    <property type="term" value="C:cytoplasm"/>
    <property type="evidence" value="ECO:0007669"/>
    <property type="project" value="UniProtKB-SubCell"/>
</dbReference>
<dbReference type="SUPFAM" id="SSF75005">
    <property type="entry name" value="Arabinanase/levansucrase/invertase"/>
    <property type="match status" value="1"/>
</dbReference>
<dbReference type="CDD" id="cd08996">
    <property type="entry name" value="GH32_FFase"/>
    <property type="match status" value="1"/>
</dbReference>
<evidence type="ECO:0000256" key="7">
    <source>
        <dbReference type="ARBA" id="ARBA00033367"/>
    </source>
</evidence>
<dbReference type="EC" id="3.2.1.26" evidence="3 8"/>
<comment type="catalytic activity">
    <reaction evidence="8">
        <text>Hydrolysis of terminal non-reducing beta-D-fructofuranoside residues in beta-D-fructofuranosides.</text>
        <dbReference type="EC" id="3.2.1.26"/>
    </reaction>
</comment>
<dbReference type="InterPro" id="IPR023296">
    <property type="entry name" value="Glyco_hydro_beta-prop_sf"/>
</dbReference>
<organism evidence="12 13">
    <name type="scientific">Candidatus Limenecus avicola</name>
    <dbReference type="NCBI Taxonomy" id="2840847"/>
    <lineage>
        <taxon>Bacteria</taxon>
        <taxon>Bacillati</taxon>
        <taxon>Bacillota</taxon>
        <taxon>Clostridia</taxon>
        <taxon>Eubacteriales</taxon>
        <taxon>Clostridiaceae</taxon>
        <taxon>Clostridiaceae incertae sedis</taxon>
        <taxon>Candidatus Limenecus</taxon>
    </lineage>
</organism>
<dbReference type="InterPro" id="IPR006232">
    <property type="entry name" value="Suc6P_hydrolase"/>
</dbReference>
<dbReference type="Pfam" id="PF08244">
    <property type="entry name" value="Glyco_hydro_32C"/>
    <property type="match status" value="1"/>
</dbReference>
<evidence type="ECO:0000256" key="8">
    <source>
        <dbReference type="RuleBase" id="RU362110"/>
    </source>
</evidence>
<reference evidence="12" key="2">
    <citation type="journal article" date="2021" name="PeerJ">
        <title>Extensive microbial diversity within the chicken gut microbiome revealed by metagenomics and culture.</title>
        <authorList>
            <person name="Gilroy R."/>
            <person name="Ravi A."/>
            <person name="Getino M."/>
            <person name="Pursley I."/>
            <person name="Horton D.L."/>
            <person name="Alikhan N.F."/>
            <person name="Baker D."/>
            <person name="Gharbi K."/>
            <person name="Hall N."/>
            <person name="Watson M."/>
            <person name="Adriaenssens E.M."/>
            <person name="Foster-Nyarko E."/>
            <person name="Jarju S."/>
            <person name="Secka A."/>
            <person name="Antonio M."/>
            <person name="Oren A."/>
            <person name="Chaudhuri R.R."/>
            <person name="La Ragione R."/>
            <person name="Hildebrand F."/>
            <person name="Pallen M.J."/>
        </authorList>
    </citation>
    <scope>NUCLEOTIDE SEQUENCE</scope>
    <source>
        <strain evidence="12">CHK154-7741</strain>
    </source>
</reference>
<dbReference type="Gene3D" id="2.115.10.20">
    <property type="entry name" value="Glycosyl hydrolase domain, family 43"/>
    <property type="match status" value="1"/>
</dbReference>
<evidence type="ECO:0000259" key="10">
    <source>
        <dbReference type="Pfam" id="PF00251"/>
    </source>
</evidence>
<dbReference type="Gene3D" id="2.60.120.560">
    <property type="entry name" value="Exo-inulinase, domain 1"/>
    <property type="match status" value="1"/>
</dbReference>
<dbReference type="GO" id="GO:0004564">
    <property type="term" value="F:beta-fructofuranosidase activity"/>
    <property type="evidence" value="ECO:0007669"/>
    <property type="project" value="UniProtKB-EC"/>
</dbReference>
<keyword evidence="6 8" id="KW-0326">Glycosidase</keyword>
<protein>
    <recommendedName>
        <fullName evidence="4 8">Sucrose-6-phosphate hydrolase</fullName>
        <ecNumber evidence="3 8">3.2.1.26</ecNumber>
    </recommendedName>
    <alternativeName>
        <fullName evidence="7 9">Invertase</fullName>
    </alternativeName>
</protein>
<evidence type="ECO:0000256" key="5">
    <source>
        <dbReference type="ARBA" id="ARBA00022801"/>
    </source>
</evidence>
<dbReference type="Proteomes" id="UP000886748">
    <property type="component" value="Unassembled WGS sequence"/>
</dbReference>
<dbReference type="InterPro" id="IPR013148">
    <property type="entry name" value="Glyco_hydro_32_N"/>
</dbReference>
<dbReference type="AlphaFoldDB" id="A0A9D1SS59"/>